<evidence type="ECO:0000313" key="3">
    <source>
        <dbReference type="Proteomes" id="UP000010999"/>
    </source>
</evidence>
<dbReference type="GeneID" id="14515379"/>
<reference evidence="3" key="1">
    <citation type="submission" date="2011-11" db="EMBL/GenBank/DDBJ databases">
        <title>Escape from toxin-antitoxin mediated abortive infection can occur by recombination within a generalized transducing phage of Pectobacterium atrosepticum.</title>
        <authorList>
            <person name="Blower T.R."/>
            <person name="Evans T.J."/>
            <person name="Przybilski R."/>
            <person name="Fineran P.C."/>
            <person name="Salmond G.P.C."/>
        </authorList>
    </citation>
    <scope>NUCLEOTIDE SEQUENCE [LARGE SCALE GENOMIC DNA]</scope>
</reference>
<name>K9L578_9CAUD</name>
<dbReference type="Proteomes" id="UP000010999">
    <property type="component" value="Segment"/>
</dbReference>
<organism evidence="2 3">
    <name type="scientific">Pectobacterium phage phiTE</name>
    <dbReference type="NCBI Taxonomy" id="1116482"/>
    <lineage>
        <taxon>Viruses</taxon>
        <taxon>Duplodnaviria</taxon>
        <taxon>Heunggongvirae</taxon>
        <taxon>Uroviricota</taxon>
        <taxon>Caudoviricetes</taxon>
        <taxon>Vequintavirinae</taxon>
        <taxon>Certrevirus</taxon>
        <taxon>Certrevirus phiTE</taxon>
    </lineage>
</organism>
<dbReference type="KEGG" id="vg:14515379"/>
<dbReference type="SMART" id="SM00834">
    <property type="entry name" value="CxxC_CXXC_SSSS"/>
    <property type="match status" value="1"/>
</dbReference>
<evidence type="ECO:0000313" key="2">
    <source>
        <dbReference type="EMBL" id="AEZ66350.1"/>
    </source>
</evidence>
<proteinExistence type="predicted"/>
<dbReference type="InterPro" id="IPR013429">
    <property type="entry name" value="Regulatory_FmdB_Zinc_ribbon"/>
</dbReference>
<reference evidence="2 3" key="2">
    <citation type="journal article" date="2012" name="PLoS Genet.">
        <title>Viral evasion of a bacterial suicide system by RNA-based molecular mimicry enables infectious altruism.</title>
        <authorList>
            <person name="Blower T.R."/>
            <person name="Evans T.J."/>
            <person name="Przybilski R."/>
            <person name="Fineran P.C."/>
            <person name="Salmond G.P."/>
        </authorList>
    </citation>
    <scope>NUCLEOTIDE SEQUENCE [LARGE SCALE GENOMIC DNA]</scope>
</reference>
<keyword evidence="3" id="KW-1185">Reference proteome</keyword>
<accession>K9L578</accession>
<dbReference type="OrthoDB" id="25985at10239"/>
<dbReference type="Pfam" id="PF09723">
    <property type="entry name" value="Zn_ribbon_8"/>
    <property type="match status" value="1"/>
</dbReference>
<dbReference type="RefSeq" id="YP_007392646.1">
    <property type="nucleotide sequence ID" value="NC_020201.1"/>
</dbReference>
<dbReference type="NCBIfam" id="TIGR02605">
    <property type="entry name" value="CxxC_CxxC_SSSS"/>
    <property type="match status" value="1"/>
</dbReference>
<gene>
    <name evidence="2" type="ORF">phiTE_184</name>
</gene>
<evidence type="ECO:0000259" key="1">
    <source>
        <dbReference type="SMART" id="SM00834"/>
    </source>
</evidence>
<feature type="domain" description="Putative regulatory protein FmdB zinc ribbon" evidence="1">
    <location>
        <begin position="1"/>
        <end position="40"/>
    </location>
</feature>
<sequence>MPTYSYKCPGCGAVFDKIRKIAERETAPCQCGKEAVKSLSAPRMLVNGYYEQGRAFVR</sequence>
<dbReference type="EMBL" id="JQ015307">
    <property type="protein sequence ID" value="AEZ66350.1"/>
    <property type="molecule type" value="Genomic_DNA"/>
</dbReference>
<protein>
    <recommendedName>
        <fullName evidence="1">Putative regulatory protein FmdB zinc ribbon domain-containing protein</fullName>
    </recommendedName>
</protein>